<proteinExistence type="predicted"/>
<dbReference type="Proteomes" id="UP000265520">
    <property type="component" value="Unassembled WGS sequence"/>
</dbReference>
<accession>A0A392PK82</accession>
<feature type="non-terminal residue" evidence="1">
    <location>
        <position position="1"/>
    </location>
</feature>
<name>A0A392PK82_9FABA</name>
<protein>
    <submittedName>
        <fullName evidence="1">Uncharacterized protein</fullName>
    </submittedName>
</protein>
<keyword evidence="2" id="KW-1185">Reference proteome</keyword>
<evidence type="ECO:0000313" key="1">
    <source>
        <dbReference type="EMBL" id="MCI11706.1"/>
    </source>
</evidence>
<comment type="caution">
    <text evidence="1">The sequence shown here is derived from an EMBL/GenBank/DDBJ whole genome shotgun (WGS) entry which is preliminary data.</text>
</comment>
<organism evidence="1 2">
    <name type="scientific">Trifolium medium</name>
    <dbReference type="NCBI Taxonomy" id="97028"/>
    <lineage>
        <taxon>Eukaryota</taxon>
        <taxon>Viridiplantae</taxon>
        <taxon>Streptophyta</taxon>
        <taxon>Embryophyta</taxon>
        <taxon>Tracheophyta</taxon>
        <taxon>Spermatophyta</taxon>
        <taxon>Magnoliopsida</taxon>
        <taxon>eudicotyledons</taxon>
        <taxon>Gunneridae</taxon>
        <taxon>Pentapetalae</taxon>
        <taxon>rosids</taxon>
        <taxon>fabids</taxon>
        <taxon>Fabales</taxon>
        <taxon>Fabaceae</taxon>
        <taxon>Papilionoideae</taxon>
        <taxon>50 kb inversion clade</taxon>
        <taxon>NPAAA clade</taxon>
        <taxon>Hologalegina</taxon>
        <taxon>IRL clade</taxon>
        <taxon>Trifolieae</taxon>
        <taxon>Trifolium</taxon>
    </lineage>
</organism>
<dbReference type="AlphaFoldDB" id="A0A392PK82"/>
<sequence>VRMFSHVYNVVKPKLKLSLIHDADVSGNFMLVYGKNPSPWRQFKGVFLTQPSDQFDDFHFV</sequence>
<evidence type="ECO:0000313" key="2">
    <source>
        <dbReference type="Proteomes" id="UP000265520"/>
    </source>
</evidence>
<dbReference type="EMBL" id="LXQA010081208">
    <property type="protein sequence ID" value="MCI11706.1"/>
    <property type="molecule type" value="Genomic_DNA"/>
</dbReference>
<reference evidence="1 2" key="1">
    <citation type="journal article" date="2018" name="Front. Plant Sci.">
        <title>Red Clover (Trifolium pratense) and Zigzag Clover (T. medium) - A Picture of Genomic Similarities and Differences.</title>
        <authorList>
            <person name="Dluhosova J."/>
            <person name="Istvanek J."/>
            <person name="Nedelnik J."/>
            <person name="Repkova J."/>
        </authorList>
    </citation>
    <scope>NUCLEOTIDE SEQUENCE [LARGE SCALE GENOMIC DNA]</scope>
    <source>
        <strain evidence="2">cv. 10/8</strain>
        <tissue evidence="1">Leaf</tissue>
    </source>
</reference>